<dbReference type="PIRSF" id="PIRSF028111">
    <property type="entry name" value="UCP028111"/>
    <property type="match status" value="1"/>
</dbReference>
<gene>
    <name evidence="4" type="primary">syrB</name>
    <name evidence="4" type="ORF">CF67_04168</name>
</gene>
<dbReference type="Pfam" id="PF10979">
    <property type="entry name" value="DUF2786"/>
    <property type="match status" value="1"/>
</dbReference>
<name>A0A084CN37_9GAMM</name>
<dbReference type="InterPro" id="IPR016868">
    <property type="entry name" value="Phage_B3_Orf5"/>
</dbReference>
<feature type="domain" description="DUF2786" evidence="2">
    <location>
        <begin position="5"/>
        <end position="42"/>
    </location>
</feature>
<dbReference type="AlphaFoldDB" id="A0A084CN37"/>
<dbReference type="OrthoDB" id="7275531at2"/>
<organism evidence="4 5">
    <name type="scientific">Candidatus Photodesmus blepharonis</name>
    <dbReference type="NCBI Taxonomy" id="1179155"/>
    <lineage>
        <taxon>Bacteria</taxon>
        <taxon>Pseudomonadati</taxon>
        <taxon>Pseudomonadota</taxon>
        <taxon>Gammaproteobacteria</taxon>
        <taxon>Vibrionales</taxon>
        <taxon>Vibrionaceae</taxon>
        <taxon>Candidatus Photodesmus</taxon>
    </lineage>
</organism>
<comment type="caution">
    <text evidence="4">The sequence shown here is derived from an EMBL/GenBank/DDBJ whole genome shotgun (WGS) entry which is preliminary data.</text>
</comment>
<sequence>MNKQKALKKITKCLELGNSGNLNEAANAIKMAHALMLKYGLDKDDIHFIKMGKTQSIHLLPADMSSTLLKIIRGLNKKFGVEAVLLNHKGLKRIEFIGEIEYAIFAAFAFDVLYKRMNEHAGQFKNSFIGSGLSNLEIIRRVNSFISGWIEGALEKLPVIISQNRPKEAESKINDFIEKEFQNINREMFKQRYYKTIKNLTVDYETGLKKGRKLSINRPIDGKSDRPCQSGFLPKVKTT</sequence>
<keyword evidence="5" id="KW-1185">Reference proteome</keyword>
<dbReference type="EMBL" id="JGVK01000027">
    <property type="protein sequence ID" value="KEY91216.1"/>
    <property type="molecule type" value="Genomic_DNA"/>
</dbReference>
<dbReference type="InterPro" id="IPR055592">
    <property type="entry name" value="DUF7168"/>
</dbReference>
<dbReference type="eggNOG" id="ENOG5032SJJ">
    <property type="taxonomic scope" value="Bacteria"/>
</dbReference>
<reference evidence="4 5" key="1">
    <citation type="submission" date="2014-03" db="EMBL/GenBank/DDBJ databases">
        <title>Selection and divergence in the genomes of co-occurring obligate luminous symbionts with specific hosts.</title>
        <authorList>
            <person name="Hendry T.A."/>
            <person name="de Wet J.R."/>
            <person name="Dunlap P.V."/>
        </authorList>
    </citation>
    <scope>NUCLEOTIDE SEQUENCE [LARGE SCALE GENOMIC DNA]</scope>
    <source>
        <strain evidence="4 5">Ppalp.1</strain>
    </source>
</reference>
<feature type="region of interest" description="Disordered" evidence="1">
    <location>
        <begin position="217"/>
        <end position="239"/>
    </location>
</feature>
<feature type="domain" description="DUF7168" evidence="3">
    <location>
        <begin position="62"/>
        <end position="190"/>
    </location>
</feature>
<protein>
    <submittedName>
        <fullName evidence="4">Transcriptional regulator SyrB</fullName>
    </submittedName>
</protein>
<dbReference type="Pfam" id="PF23771">
    <property type="entry name" value="DUF7168"/>
    <property type="match status" value="1"/>
</dbReference>
<accession>A0A084CN37</accession>
<evidence type="ECO:0000313" key="5">
    <source>
        <dbReference type="Proteomes" id="UP000053784"/>
    </source>
</evidence>
<proteinExistence type="predicted"/>
<evidence type="ECO:0000313" key="4">
    <source>
        <dbReference type="EMBL" id="KEY91216.1"/>
    </source>
</evidence>
<evidence type="ECO:0000259" key="2">
    <source>
        <dbReference type="Pfam" id="PF10979"/>
    </source>
</evidence>
<dbReference type="InterPro" id="IPR024498">
    <property type="entry name" value="DUF2786"/>
</dbReference>
<dbReference type="Proteomes" id="UP000053784">
    <property type="component" value="Unassembled WGS sequence"/>
</dbReference>
<evidence type="ECO:0000259" key="3">
    <source>
        <dbReference type="Pfam" id="PF23771"/>
    </source>
</evidence>
<evidence type="ECO:0000256" key="1">
    <source>
        <dbReference type="SAM" id="MobiDB-lite"/>
    </source>
</evidence>
<dbReference type="RefSeq" id="WP_052538106.1">
    <property type="nucleotide sequence ID" value="NZ_JGVK01000027.1"/>
</dbReference>